<dbReference type="GO" id="GO:0009399">
    <property type="term" value="P:nitrogen fixation"/>
    <property type="evidence" value="ECO:0007669"/>
    <property type="project" value="InterPro"/>
</dbReference>
<proteinExistence type="predicted"/>
<keyword evidence="3" id="KW-1185">Reference proteome</keyword>
<dbReference type="AlphaFoldDB" id="A0A1L3GKY2"/>
<evidence type="ECO:0000259" key="1">
    <source>
        <dbReference type="Pfam" id="PF01592"/>
    </source>
</evidence>
<dbReference type="Pfam" id="PF01592">
    <property type="entry name" value="NifU_N"/>
    <property type="match status" value="1"/>
</dbReference>
<feature type="domain" description="NIF system FeS cluster assembly NifU N-terminal" evidence="1">
    <location>
        <begin position="7"/>
        <end position="128"/>
    </location>
</feature>
<name>A0A1L3GKY2_9BACT</name>
<dbReference type="OrthoDB" id="192277at2"/>
<protein>
    <submittedName>
        <fullName evidence="2">Hydrogenase</fullName>
    </submittedName>
</protein>
<dbReference type="RefSeq" id="WP_072282522.1">
    <property type="nucleotide sequence ID" value="NZ_CP015519.1"/>
</dbReference>
<dbReference type="STRING" id="1842532.A7E78_01005"/>
<dbReference type="GO" id="GO:0016226">
    <property type="term" value="P:iron-sulfur cluster assembly"/>
    <property type="evidence" value="ECO:0007669"/>
    <property type="project" value="InterPro"/>
</dbReference>
<accession>A0A1L3GKY2</accession>
<reference evidence="2 3" key="1">
    <citation type="journal article" date="2017" name="Genome Announc.">
        <title>Complete Genome Sequences of Two Acetylene-Fermenting Pelobacter acetylenicus Strains.</title>
        <authorList>
            <person name="Sutton J.M."/>
            <person name="Baesman S.M."/>
            <person name="Fierst J.L."/>
            <person name="Poret-Peterson A.T."/>
            <person name="Oremland R.S."/>
            <person name="Dunlap D.S."/>
            <person name="Akob D.M."/>
        </authorList>
    </citation>
    <scope>NUCLEOTIDE SEQUENCE [LARGE SCALE GENOMIC DNA]</scope>
    <source>
        <strain evidence="2 3">SFB93</strain>
    </source>
</reference>
<dbReference type="InterPro" id="IPR006975">
    <property type="entry name" value="NifQ"/>
</dbReference>
<dbReference type="Proteomes" id="UP000182517">
    <property type="component" value="Chromosome"/>
</dbReference>
<dbReference type="Pfam" id="PF04891">
    <property type="entry name" value="NifQ"/>
    <property type="match status" value="1"/>
</dbReference>
<dbReference type="InterPro" id="IPR002871">
    <property type="entry name" value="NIF_FeS_clus_asmbl_NifU_N"/>
</dbReference>
<evidence type="ECO:0000313" key="2">
    <source>
        <dbReference type="EMBL" id="APG26561.1"/>
    </source>
</evidence>
<evidence type="ECO:0000313" key="3">
    <source>
        <dbReference type="Proteomes" id="UP000182517"/>
    </source>
</evidence>
<organism evidence="2 3">
    <name type="scientific">Syntrophotalea acetylenivorans</name>
    <dbReference type="NCBI Taxonomy" id="1842532"/>
    <lineage>
        <taxon>Bacteria</taxon>
        <taxon>Pseudomonadati</taxon>
        <taxon>Thermodesulfobacteriota</taxon>
        <taxon>Desulfuromonadia</taxon>
        <taxon>Desulfuromonadales</taxon>
        <taxon>Syntrophotaleaceae</taxon>
        <taxon>Syntrophotalea</taxon>
    </lineage>
</organism>
<dbReference type="Gene3D" id="3.90.1010.10">
    <property type="match status" value="1"/>
</dbReference>
<dbReference type="EMBL" id="CP015519">
    <property type="protein sequence ID" value="APG26561.1"/>
    <property type="molecule type" value="Genomic_DNA"/>
</dbReference>
<gene>
    <name evidence="2" type="ORF">A7E78_01005</name>
</gene>
<dbReference type="GO" id="GO:0030151">
    <property type="term" value="F:molybdenum ion binding"/>
    <property type="evidence" value="ECO:0007669"/>
    <property type="project" value="InterPro"/>
</dbReference>
<dbReference type="SUPFAM" id="SSF82649">
    <property type="entry name" value="SufE/NifU"/>
    <property type="match status" value="1"/>
</dbReference>
<dbReference type="GO" id="GO:0051536">
    <property type="term" value="F:iron-sulfur cluster binding"/>
    <property type="evidence" value="ECO:0007669"/>
    <property type="project" value="InterPro"/>
</dbReference>
<sequence length="335" mass="36647">MKGFTDTIRRYAKDDRYCGELSDADGTGEIGLGADEAGRQIAVRFALRVRDGQIAILRYQVFGCGYSMAACAAAAELASDLTLNRARKVDAQAVDRQLGGLPEDRGYCADLAARALQAAIDSIHHKNQTVQEVYTPVAEDHGPRVNKADPLYRSLLDSPVPEGTSIEDRHLFACLLTVAGREPHDTATALGLEKNELAALQQHFFPAWDPASGLSWITPTTEPFPEINTDVRALLLSYALPDDASSPVSYWLAKILAARAALPGHLWIAMGLFERPQLSAAIRCHLPSVFAANNKNMRWKRFFFKQICDLNGGTLCKTPNCGECSDYALCFAEND</sequence>
<dbReference type="GO" id="GO:0005506">
    <property type="term" value="F:iron ion binding"/>
    <property type="evidence" value="ECO:0007669"/>
    <property type="project" value="InterPro"/>
</dbReference>
<dbReference type="KEGG" id="pef:A7E78_01005"/>